<protein>
    <recommendedName>
        <fullName evidence="3">Cysteine synthase</fullName>
    </recommendedName>
    <alternativeName>
        <fullName evidence="9">O-acetylserine (thiol)-lyase</fullName>
    </alternativeName>
    <alternativeName>
        <fullName evidence="10">O-acetylserine sulfhydrylase</fullName>
    </alternativeName>
</protein>
<comment type="pathway">
    <text evidence="8">Amino-acid biosynthesis.</text>
</comment>
<organism evidence="13">
    <name type="scientific">Aegilops tauschii</name>
    <name type="common">Tausch's goatgrass</name>
    <name type="synonym">Aegilops squarrosa</name>
    <dbReference type="NCBI Taxonomy" id="37682"/>
    <lineage>
        <taxon>Eukaryota</taxon>
        <taxon>Viridiplantae</taxon>
        <taxon>Streptophyta</taxon>
        <taxon>Embryophyta</taxon>
        <taxon>Tracheophyta</taxon>
        <taxon>Spermatophyta</taxon>
        <taxon>Magnoliopsida</taxon>
        <taxon>Liliopsida</taxon>
        <taxon>Poales</taxon>
        <taxon>Poaceae</taxon>
        <taxon>BOP clade</taxon>
        <taxon>Pooideae</taxon>
        <taxon>Triticodae</taxon>
        <taxon>Triticeae</taxon>
        <taxon>Triticinae</taxon>
        <taxon>Aegilops</taxon>
    </lineage>
</organism>
<dbReference type="InterPro" id="IPR036052">
    <property type="entry name" value="TrpB-like_PALP_sf"/>
</dbReference>
<keyword evidence="5" id="KW-0808">Transferase</keyword>
<dbReference type="SUPFAM" id="SSF81383">
    <property type="entry name" value="F-box domain"/>
    <property type="match status" value="1"/>
</dbReference>
<evidence type="ECO:0000256" key="5">
    <source>
        <dbReference type="ARBA" id="ARBA00022679"/>
    </source>
</evidence>
<dbReference type="SUPFAM" id="SSF53686">
    <property type="entry name" value="Tryptophan synthase beta subunit-like PLP-dependent enzymes"/>
    <property type="match status" value="1"/>
</dbReference>
<dbReference type="FunFam" id="3.40.50.1100:FF:000130">
    <property type="entry name" value="Cysteine synthase"/>
    <property type="match status" value="1"/>
</dbReference>
<keyword evidence="7" id="KW-0198">Cysteine biosynthesis</keyword>
<dbReference type="FunFam" id="3.40.50.1100:FF:000006">
    <property type="entry name" value="Cysteine synthase"/>
    <property type="match status" value="1"/>
</dbReference>
<evidence type="ECO:0000256" key="6">
    <source>
        <dbReference type="ARBA" id="ARBA00022898"/>
    </source>
</evidence>
<dbReference type="PANTHER" id="PTHR10314">
    <property type="entry name" value="CYSTATHIONINE BETA-SYNTHASE"/>
    <property type="match status" value="1"/>
</dbReference>
<dbReference type="ExpressionAtlas" id="N1R075">
    <property type="expression patterns" value="baseline"/>
</dbReference>
<reference evidence="13" key="1">
    <citation type="submission" date="2015-06" db="UniProtKB">
        <authorList>
            <consortium name="EnsemblPlants"/>
        </authorList>
    </citation>
    <scope>IDENTIFICATION</scope>
</reference>
<dbReference type="Gene3D" id="3.40.50.1100">
    <property type="match status" value="2"/>
</dbReference>
<comment type="similarity">
    <text evidence="2">Belongs to the cysteine synthase/cystathionine beta-synthase family.</text>
</comment>
<evidence type="ECO:0000256" key="2">
    <source>
        <dbReference type="ARBA" id="ARBA00007103"/>
    </source>
</evidence>
<name>N1R075_AEGTA</name>
<evidence type="ECO:0000256" key="8">
    <source>
        <dbReference type="ARBA" id="ARBA00029440"/>
    </source>
</evidence>
<sequence>MAMASPPACSLLLPAISSAPAYASVPRAPRFLTCPRAVTAHRPLPTASSPKVAAPAAVEIPEEYADDVEAVNIAVDVTQLIGKTPMVYLNNVVEGCVANIAAKLEYMGPCRSVKDRIALSMISDAEEKGLISPNKTILVEPTTGNTGIGLAAVAAARGYKMIATMPSSIDVERRILVRAFGADIVLTDPTIGLKGAVDKAEEIVSKTPNAYMFQQFNNPANSPEIWEDTLGTVDILVASIGTGGTITGTGRYLKMMNRDIKVIGVEPAETSVISGDKPGYIPSILDVQLLDEVVKVTTAEAVDVARLLALKEGLLVGISSGAAAIAAINVAKRPENAGKLIAIAILAPTKARSKASNYRSEGPGDGDGDGVAYLPSYARTAASVAASAPQLSSGNSVEPNMSASDLPDELWARVLELGAASAALGFRDLCCLAIASRRLRRLSLHPPLWSALLSRDFPSQSQPSSSSSQQQQPDPKSLYRTKFERHKLRMAEARRRAVYEAEGRVVACRRRLTELEESMCAEGDRMKATAQELDSLERVREFQATVRGDLSINEYCRCLQTIAMALSDVQLSVSDRMLTLQMLDRLGKKFKMQPAILQSKVPLPTFAQARSRLVLPEFALKSMPVRRARSCLPSTPTTTATIVPPIMAVLDRATGLPRMAVAMVVVEEMLPLVAGAGQQPSLGYFAPMGCPSLQPAHPEYRPTLLGSLVLAPASNTTPIWSYDETVSAADGAPPLLLKKGYKSPWILHLRKIAPVARSF</sequence>
<evidence type="ECO:0000256" key="9">
    <source>
        <dbReference type="ARBA" id="ARBA00030296"/>
    </source>
</evidence>
<evidence type="ECO:0000256" key="7">
    <source>
        <dbReference type="ARBA" id="ARBA00023192"/>
    </source>
</evidence>
<feature type="domain" description="Tryptophan synthase beta chain-like PALP" evidence="12">
    <location>
        <begin position="77"/>
        <end position="338"/>
    </location>
</feature>
<comment type="cofactor">
    <cofactor evidence="1">
        <name>pyridoxal 5'-phosphate</name>
        <dbReference type="ChEBI" id="CHEBI:597326"/>
    </cofactor>
</comment>
<dbReference type="CDD" id="cd01561">
    <property type="entry name" value="CBS_like"/>
    <property type="match status" value="1"/>
</dbReference>
<dbReference type="PROSITE" id="PS00901">
    <property type="entry name" value="CYS_SYNTHASE"/>
    <property type="match status" value="1"/>
</dbReference>
<evidence type="ECO:0000256" key="4">
    <source>
        <dbReference type="ARBA" id="ARBA00022605"/>
    </source>
</evidence>
<keyword evidence="6" id="KW-0663">Pyridoxal phosphate</keyword>
<dbReference type="EnsemblPlants" id="EMT17109">
    <property type="protein sequence ID" value="EMT17109"/>
    <property type="gene ID" value="F775_52228"/>
</dbReference>
<proteinExistence type="inferred from homology"/>
<evidence type="ECO:0000256" key="11">
    <source>
        <dbReference type="SAM" id="MobiDB-lite"/>
    </source>
</evidence>
<dbReference type="InterPro" id="IPR001926">
    <property type="entry name" value="TrpB-like_PALP"/>
</dbReference>
<dbReference type="AlphaFoldDB" id="N1R075"/>
<dbReference type="InterPro" id="IPR036047">
    <property type="entry name" value="F-box-like_dom_sf"/>
</dbReference>
<keyword evidence="4" id="KW-0028">Amino-acid biosynthesis</keyword>
<evidence type="ECO:0000313" key="13">
    <source>
        <dbReference type="EnsemblPlants" id="EMT17109"/>
    </source>
</evidence>
<feature type="region of interest" description="Disordered" evidence="11">
    <location>
        <begin position="455"/>
        <end position="478"/>
    </location>
</feature>
<dbReference type="Pfam" id="PF00291">
    <property type="entry name" value="PALP"/>
    <property type="match status" value="1"/>
</dbReference>
<accession>N1R075</accession>
<feature type="compositionally biased region" description="Low complexity" evidence="11">
    <location>
        <begin position="458"/>
        <end position="473"/>
    </location>
</feature>
<evidence type="ECO:0000259" key="12">
    <source>
        <dbReference type="Pfam" id="PF00291"/>
    </source>
</evidence>
<dbReference type="GO" id="GO:0016740">
    <property type="term" value="F:transferase activity"/>
    <property type="evidence" value="ECO:0007669"/>
    <property type="project" value="UniProtKB-KW"/>
</dbReference>
<evidence type="ECO:0000256" key="1">
    <source>
        <dbReference type="ARBA" id="ARBA00001933"/>
    </source>
</evidence>
<evidence type="ECO:0000256" key="3">
    <source>
        <dbReference type="ARBA" id="ARBA00019371"/>
    </source>
</evidence>
<dbReference type="InterPro" id="IPR050214">
    <property type="entry name" value="Cys_Synth/Cystath_Beta-Synth"/>
</dbReference>
<dbReference type="InterPro" id="IPR001216">
    <property type="entry name" value="P-phosphate_BS"/>
</dbReference>
<evidence type="ECO:0000256" key="10">
    <source>
        <dbReference type="ARBA" id="ARBA00033075"/>
    </source>
</evidence>
<dbReference type="GO" id="GO:0006535">
    <property type="term" value="P:cysteine biosynthetic process from serine"/>
    <property type="evidence" value="ECO:0007669"/>
    <property type="project" value="InterPro"/>
</dbReference>